<feature type="transmembrane region" description="Helical" evidence="6">
    <location>
        <begin position="417"/>
        <end position="437"/>
    </location>
</feature>
<dbReference type="Proteomes" id="UP001403385">
    <property type="component" value="Unassembled WGS sequence"/>
</dbReference>
<keyword evidence="5 6" id="KW-0472">Membrane</keyword>
<dbReference type="RefSeq" id="WP_346820816.1">
    <property type="nucleotide sequence ID" value="NZ_JBDKWZ010000004.1"/>
</dbReference>
<feature type="transmembrane region" description="Helical" evidence="6">
    <location>
        <begin position="54"/>
        <end position="79"/>
    </location>
</feature>
<dbReference type="PANTHER" id="PTHR33529:SF6">
    <property type="entry name" value="YJGP_YJGQ FAMILY PERMEASE"/>
    <property type="match status" value="1"/>
</dbReference>
<evidence type="ECO:0000313" key="7">
    <source>
        <dbReference type="EMBL" id="MEN7548034.1"/>
    </source>
</evidence>
<protein>
    <submittedName>
        <fullName evidence="7">LptF/LptG family permease</fullName>
    </submittedName>
</protein>
<comment type="caution">
    <text evidence="7">The sequence shown here is derived from an EMBL/GenBank/DDBJ whole genome shotgun (WGS) entry which is preliminary data.</text>
</comment>
<accession>A0AAW9S4Z9</accession>
<dbReference type="InterPro" id="IPR005495">
    <property type="entry name" value="LptG/LptF_permease"/>
</dbReference>
<keyword evidence="2" id="KW-1003">Cell membrane</keyword>
<keyword evidence="8" id="KW-1185">Reference proteome</keyword>
<name>A0AAW9S4Z9_9BACT</name>
<proteinExistence type="predicted"/>
<organism evidence="7 8">
    <name type="scientific">Rapidithrix thailandica</name>
    <dbReference type="NCBI Taxonomy" id="413964"/>
    <lineage>
        <taxon>Bacteria</taxon>
        <taxon>Pseudomonadati</taxon>
        <taxon>Bacteroidota</taxon>
        <taxon>Cytophagia</taxon>
        <taxon>Cytophagales</taxon>
        <taxon>Flammeovirgaceae</taxon>
        <taxon>Rapidithrix</taxon>
    </lineage>
</organism>
<evidence type="ECO:0000256" key="1">
    <source>
        <dbReference type="ARBA" id="ARBA00004651"/>
    </source>
</evidence>
<evidence type="ECO:0000256" key="5">
    <source>
        <dbReference type="ARBA" id="ARBA00023136"/>
    </source>
</evidence>
<comment type="subcellular location">
    <subcellularLocation>
        <location evidence="1">Cell membrane</location>
        <topology evidence="1">Multi-pass membrane protein</topology>
    </subcellularLocation>
</comment>
<dbReference type="AlphaFoldDB" id="A0AAW9S4Z9"/>
<evidence type="ECO:0000313" key="8">
    <source>
        <dbReference type="Proteomes" id="UP001403385"/>
    </source>
</evidence>
<keyword evidence="4 6" id="KW-1133">Transmembrane helix</keyword>
<evidence type="ECO:0000256" key="4">
    <source>
        <dbReference type="ARBA" id="ARBA00022989"/>
    </source>
</evidence>
<feature type="transmembrane region" description="Helical" evidence="6">
    <location>
        <begin position="443"/>
        <end position="466"/>
    </location>
</feature>
<keyword evidence="3 6" id="KW-0812">Transmembrane</keyword>
<dbReference type="GO" id="GO:0015920">
    <property type="term" value="P:lipopolysaccharide transport"/>
    <property type="evidence" value="ECO:0007669"/>
    <property type="project" value="TreeGrafter"/>
</dbReference>
<dbReference type="Pfam" id="PF03739">
    <property type="entry name" value="LptF_LptG"/>
    <property type="match status" value="1"/>
</dbReference>
<sequence>MIKKIDKLILRAYIGPLVLTFAIIEFILLMQMTISRFKDFLGKDLGFDVFGEFFFYFALILAPMALPLAILLASLMTFGSLGEHSELSAIKGSGISLLRVLRPAAILTFLITCLALYFNDQILPVVNLKGYSLLYDVKQKKPALNIEEGVFYNEIPGRSIYVKEKTGDGSDLRDVMIYDHSKGSGNKTLITAEAGRMELVNNEEFLKINLYQGRSYAELSNKEKTSTFTEEYMRDEFDTVVFMYNMDAFSMGKTKEELFLGHGMMKTAGELVDYIDSLKTSNQKLHEKLAVRVRSQYYFDKENPRRKKAQKLDEDEAKKAATIEETLLTSEDSALLTKRFAEPYELSSEHITQAVSRVESANNTIRSEVQRMDSLVREKAKKEIDFHRIFNRAVAILVMFLIGAPLGAIIKKGGLGVPVLVAIIFFVIYYICTIMGEKFARELAIDTAIGCWVGNAVLSCFGLFFLRQAKNDARLFDTDFYNTMVQNINRKLLKRPKKEQKKEEEELVQVP</sequence>
<dbReference type="EMBL" id="JBDKWZ010000004">
    <property type="protein sequence ID" value="MEN7548034.1"/>
    <property type="molecule type" value="Genomic_DNA"/>
</dbReference>
<reference evidence="7 8" key="1">
    <citation type="submission" date="2024-04" db="EMBL/GenBank/DDBJ databases">
        <title>Novel genus in family Flammeovirgaceae.</title>
        <authorList>
            <person name="Nguyen T.H."/>
            <person name="Vuong T.Q."/>
            <person name="Le H."/>
            <person name="Kim S.-G."/>
        </authorList>
    </citation>
    <scope>NUCLEOTIDE SEQUENCE [LARGE SCALE GENOMIC DNA]</scope>
    <source>
        <strain evidence="7 8">JCM 23209</strain>
    </source>
</reference>
<feature type="transmembrane region" description="Helical" evidence="6">
    <location>
        <begin position="100"/>
        <end position="118"/>
    </location>
</feature>
<dbReference type="GO" id="GO:0043190">
    <property type="term" value="C:ATP-binding cassette (ABC) transporter complex"/>
    <property type="evidence" value="ECO:0007669"/>
    <property type="project" value="TreeGrafter"/>
</dbReference>
<dbReference type="PANTHER" id="PTHR33529">
    <property type="entry name" value="SLR0882 PROTEIN-RELATED"/>
    <property type="match status" value="1"/>
</dbReference>
<evidence type="ECO:0000256" key="6">
    <source>
        <dbReference type="SAM" id="Phobius"/>
    </source>
</evidence>
<feature type="transmembrane region" description="Helical" evidence="6">
    <location>
        <begin position="389"/>
        <end position="410"/>
    </location>
</feature>
<evidence type="ECO:0000256" key="3">
    <source>
        <dbReference type="ARBA" id="ARBA00022692"/>
    </source>
</evidence>
<gene>
    <name evidence="7" type="ORF">AAG747_08940</name>
</gene>
<feature type="transmembrane region" description="Helical" evidence="6">
    <location>
        <begin position="12"/>
        <end position="34"/>
    </location>
</feature>
<evidence type="ECO:0000256" key="2">
    <source>
        <dbReference type="ARBA" id="ARBA00022475"/>
    </source>
</evidence>